<reference evidence="2 3" key="1">
    <citation type="submission" date="2021-10" db="EMBL/GenBank/DDBJ databases">
        <title>Draft genome of Aestuariibacter halophilus JC2043.</title>
        <authorList>
            <person name="Emsley S.A."/>
            <person name="Pfannmuller K.M."/>
            <person name="Ushijima B."/>
            <person name="Saw J.H."/>
            <person name="Videau P."/>
        </authorList>
    </citation>
    <scope>NUCLEOTIDE SEQUENCE [LARGE SCALE GENOMIC DNA]</scope>
    <source>
        <strain evidence="2 3">JC2043</strain>
    </source>
</reference>
<feature type="signal peptide" evidence="1">
    <location>
        <begin position="1"/>
        <end position="24"/>
    </location>
</feature>
<keyword evidence="1" id="KW-0732">Signal</keyword>
<gene>
    <name evidence="2" type="ORF">LJ739_11695</name>
</gene>
<evidence type="ECO:0000256" key="1">
    <source>
        <dbReference type="SAM" id="SignalP"/>
    </source>
</evidence>
<dbReference type="PROSITE" id="PS51257">
    <property type="entry name" value="PROKAR_LIPOPROTEIN"/>
    <property type="match status" value="1"/>
</dbReference>
<evidence type="ECO:0008006" key="4">
    <source>
        <dbReference type="Google" id="ProtNLM"/>
    </source>
</evidence>
<name>A0ABS8G8K1_9ALTE</name>
<protein>
    <recommendedName>
        <fullName evidence="4">Lipoprotein</fullName>
    </recommendedName>
</protein>
<dbReference type="EMBL" id="JAJEWP010000003">
    <property type="protein sequence ID" value="MCC2616904.1"/>
    <property type="molecule type" value="Genomic_DNA"/>
</dbReference>
<keyword evidence="3" id="KW-1185">Reference proteome</keyword>
<organism evidence="2 3">
    <name type="scientific">Fluctibacter halophilus</name>
    <dbReference type="NCBI Taxonomy" id="226011"/>
    <lineage>
        <taxon>Bacteria</taxon>
        <taxon>Pseudomonadati</taxon>
        <taxon>Pseudomonadota</taxon>
        <taxon>Gammaproteobacteria</taxon>
        <taxon>Alteromonadales</taxon>
        <taxon>Alteromonadaceae</taxon>
        <taxon>Fluctibacter</taxon>
    </lineage>
</organism>
<evidence type="ECO:0000313" key="3">
    <source>
        <dbReference type="Proteomes" id="UP001520878"/>
    </source>
</evidence>
<comment type="caution">
    <text evidence="2">The sequence shown here is derived from an EMBL/GenBank/DDBJ whole genome shotgun (WGS) entry which is preliminary data.</text>
</comment>
<evidence type="ECO:0000313" key="2">
    <source>
        <dbReference type="EMBL" id="MCC2616904.1"/>
    </source>
</evidence>
<dbReference type="RefSeq" id="WP_229160722.1">
    <property type="nucleotide sequence ID" value="NZ_JAJEWP010000003.1"/>
</dbReference>
<accession>A0ABS8G8K1</accession>
<dbReference type="Proteomes" id="UP001520878">
    <property type="component" value="Unassembled WGS sequence"/>
</dbReference>
<feature type="chain" id="PRO_5046663526" description="Lipoprotein" evidence="1">
    <location>
        <begin position="25"/>
        <end position="224"/>
    </location>
</feature>
<proteinExistence type="predicted"/>
<sequence>MWRMSILCLALLMGGCSSSTVVLNARYLSPEMTQQVTQLLQDNGFDVDVNTHAFPQRISDSTLVYSLMLEQQGDVDKLLNLIAALGWSVPSVQPLMNGNHWYKKNTLGVYLVPEGRRIHRFETQAELAQTYQSKDCPSAFQLVLGNNGAFELFRENTVVAGGRWSFRAFPYIELTPQGDEWPDYLHIQRQTIRDKISDVLVVTLAPVEAYPWLPACDFEYGERL</sequence>